<feature type="domain" description="Renin receptor-like C-terminal transmembrane spanning segment" evidence="13">
    <location>
        <begin position="259"/>
        <end position="331"/>
    </location>
</feature>
<keyword evidence="11" id="KW-0675">Receptor</keyword>
<dbReference type="Pfam" id="PF25294">
    <property type="entry name" value="RENR_N"/>
    <property type="match status" value="2"/>
</dbReference>
<dbReference type="GO" id="GO:0031982">
    <property type="term" value="C:vesicle"/>
    <property type="evidence" value="ECO:0007669"/>
    <property type="project" value="UniProtKB-SubCell"/>
</dbReference>
<organism evidence="15 16">
    <name type="scientific">Daphnia galeata</name>
    <dbReference type="NCBI Taxonomy" id="27404"/>
    <lineage>
        <taxon>Eukaryota</taxon>
        <taxon>Metazoa</taxon>
        <taxon>Ecdysozoa</taxon>
        <taxon>Arthropoda</taxon>
        <taxon>Crustacea</taxon>
        <taxon>Branchiopoda</taxon>
        <taxon>Diplostraca</taxon>
        <taxon>Cladocera</taxon>
        <taxon>Anomopoda</taxon>
        <taxon>Daphniidae</taxon>
        <taxon>Daphnia</taxon>
    </lineage>
</organism>
<keyword evidence="6 12" id="KW-0812">Transmembrane</keyword>
<evidence type="ECO:0000256" key="2">
    <source>
        <dbReference type="ARBA" id="ARBA00004251"/>
    </source>
</evidence>
<comment type="caution">
    <text evidence="15">The sequence shown here is derived from an EMBL/GenBank/DDBJ whole genome shotgun (WGS) entry which is preliminary data.</text>
</comment>
<feature type="domain" description="Renin receptor N-terminal" evidence="14">
    <location>
        <begin position="44"/>
        <end position="133"/>
    </location>
</feature>
<proteinExistence type="predicted"/>
<keyword evidence="5" id="KW-0165">Cleavage on pair of basic residues</keyword>
<dbReference type="GO" id="GO:0030177">
    <property type="term" value="P:positive regulation of Wnt signaling pathway"/>
    <property type="evidence" value="ECO:0007669"/>
    <property type="project" value="TreeGrafter"/>
</dbReference>
<reference evidence="15" key="1">
    <citation type="submission" date="2021-11" db="EMBL/GenBank/DDBJ databases">
        <authorList>
            <person name="Schell T."/>
        </authorList>
    </citation>
    <scope>NUCLEOTIDE SEQUENCE</scope>
    <source>
        <strain evidence="15">M5</strain>
    </source>
</reference>
<dbReference type="PANTHER" id="PTHR13351:SF1">
    <property type="entry name" value="RENIN RECEPTOR"/>
    <property type="match status" value="1"/>
</dbReference>
<gene>
    <name evidence="15" type="ORF">DGAL_LOCUS4621</name>
</gene>
<keyword evidence="9 12" id="KW-1133">Transmembrane helix</keyword>
<feature type="domain" description="Renin receptor N-terminal" evidence="14">
    <location>
        <begin position="157"/>
        <end position="250"/>
    </location>
</feature>
<keyword evidence="16" id="KW-1185">Reference proteome</keyword>
<evidence type="ECO:0000256" key="5">
    <source>
        <dbReference type="ARBA" id="ARBA00022685"/>
    </source>
</evidence>
<dbReference type="InterPro" id="IPR056780">
    <property type="entry name" value="Renin_r_C"/>
</dbReference>
<keyword evidence="8" id="KW-0256">Endoplasmic reticulum</keyword>
<dbReference type="GO" id="GO:0038023">
    <property type="term" value="F:signaling receptor activity"/>
    <property type="evidence" value="ECO:0007669"/>
    <property type="project" value="InterPro"/>
</dbReference>
<evidence type="ECO:0000256" key="11">
    <source>
        <dbReference type="ARBA" id="ARBA00023170"/>
    </source>
</evidence>
<evidence type="ECO:0000256" key="4">
    <source>
        <dbReference type="ARBA" id="ARBA00022475"/>
    </source>
</evidence>
<evidence type="ECO:0000313" key="16">
    <source>
        <dbReference type="Proteomes" id="UP000789390"/>
    </source>
</evidence>
<name>A0A8J2WF61_9CRUS</name>
<evidence type="ECO:0000259" key="14">
    <source>
        <dbReference type="Pfam" id="PF25294"/>
    </source>
</evidence>
<keyword evidence="7" id="KW-0732">Signal</keyword>
<dbReference type="GO" id="GO:0005789">
    <property type="term" value="C:endoplasmic reticulum membrane"/>
    <property type="evidence" value="ECO:0007669"/>
    <property type="project" value="UniProtKB-SubCell"/>
</dbReference>
<evidence type="ECO:0000256" key="7">
    <source>
        <dbReference type="ARBA" id="ARBA00022729"/>
    </source>
</evidence>
<evidence type="ECO:0000256" key="6">
    <source>
        <dbReference type="ARBA" id="ARBA00022692"/>
    </source>
</evidence>
<evidence type="ECO:0000259" key="13">
    <source>
        <dbReference type="Pfam" id="PF07850"/>
    </source>
</evidence>
<dbReference type="GO" id="GO:0098588">
    <property type="term" value="C:bounding membrane of organelle"/>
    <property type="evidence" value="ECO:0007669"/>
    <property type="project" value="UniProtKB-ARBA"/>
</dbReference>
<comment type="subcellular location">
    <subcellularLocation>
        <location evidence="2">Cell membrane</location>
        <topology evidence="2">Single-pass type I membrane protein</topology>
    </subcellularLocation>
    <subcellularLocation>
        <location evidence="1">Endoplasmic reticulum membrane</location>
        <topology evidence="1">Single-pass type I membrane protein</topology>
    </subcellularLocation>
    <subcellularLocation>
        <location evidence="3">Vesicle</location>
    </subcellularLocation>
</comment>
<evidence type="ECO:0008006" key="17">
    <source>
        <dbReference type="Google" id="ProtNLM"/>
    </source>
</evidence>
<dbReference type="PANTHER" id="PTHR13351">
    <property type="entry name" value="RENIN RECEPTOR"/>
    <property type="match status" value="1"/>
</dbReference>
<evidence type="ECO:0000256" key="1">
    <source>
        <dbReference type="ARBA" id="ARBA00004115"/>
    </source>
</evidence>
<evidence type="ECO:0000256" key="9">
    <source>
        <dbReference type="ARBA" id="ARBA00022989"/>
    </source>
</evidence>
<sequence length="333" mass="37428">MTSTVTRLSDFSLRQSQMLIRQEDKMKVTSIVGVFCLFTSVLGNGEFSILHSPNGVNFRGEEQLNTSELPKIISTAMGHTTPSGDSWNGLTILNPFNYPDVAITVVVEGVQSLQLSEPRYPLEVASDLDQVKNDFTYILGQVVFDENDLYSGETQKILQLQKLNNKDVAVLQFLKDVDVLMDLKQKVLSKSVLKTVWIRLNGLDDIIGIYGQDSEQALEAVAILKSALGELQDALENTYGDRFILTAITNEKLRLREKRSTSTNTKATNEMYWQLNLSKRYGSDYASIFNILLWTSVFLIAALISTAVFICTLDPGRDSIIYRMTTQRIKKEN</sequence>
<dbReference type="InterPro" id="IPR012493">
    <property type="entry name" value="Renin_rcpt"/>
</dbReference>
<accession>A0A8J2WF61</accession>
<evidence type="ECO:0000256" key="8">
    <source>
        <dbReference type="ARBA" id="ARBA00022824"/>
    </source>
</evidence>
<dbReference type="GO" id="GO:0009897">
    <property type="term" value="C:external side of plasma membrane"/>
    <property type="evidence" value="ECO:0007669"/>
    <property type="project" value="TreeGrafter"/>
</dbReference>
<dbReference type="OrthoDB" id="7866065at2759"/>
<dbReference type="EMBL" id="CAKKLH010000077">
    <property type="protein sequence ID" value="CAH0102230.1"/>
    <property type="molecule type" value="Genomic_DNA"/>
</dbReference>
<feature type="transmembrane region" description="Helical" evidence="12">
    <location>
        <begin position="291"/>
        <end position="313"/>
    </location>
</feature>
<evidence type="ECO:0000313" key="15">
    <source>
        <dbReference type="EMBL" id="CAH0102230.1"/>
    </source>
</evidence>
<keyword evidence="10 12" id="KW-0472">Membrane</keyword>
<keyword evidence="4" id="KW-1003">Cell membrane</keyword>
<dbReference type="Proteomes" id="UP000789390">
    <property type="component" value="Unassembled WGS sequence"/>
</dbReference>
<evidence type="ECO:0000256" key="3">
    <source>
        <dbReference type="ARBA" id="ARBA00004373"/>
    </source>
</evidence>
<evidence type="ECO:0000256" key="12">
    <source>
        <dbReference type="SAM" id="Phobius"/>
    </source>
</evidence>
<evidence type="ECO:0000256" key="10">
    <source>
        <dbReference type="ARBA" id="ARBA00023136"/>
    </source>
</evidence>
<dbReference type="InterPro" id="IPR057318">
    <property type="entry name" value="RENR_N"/>
</dbReference>
<protein>
    <recommendedName>
        <fullName evidence="17">Renin receptor</fullName>
    </recommendedName>
</protein>
<dbReference type="Pfam" id="PF07850">
    <property type="entry name" value="Renin_r"/>
    <property type="match status" value="1"/>
</dbReference>
<dbReference type="AlphaFoldDB" id="A0A8J2WF61"/>